<evidence type="ECO:0000313" key="2">
    <source>
        <dbReference type="EMBL" id="KAK1280646.1"/>
    </source>
</evidence>
<evidence type="ECO:0000256" key="1">
    <source>
        <dbReference type="SAM" id="SignalP"/>
    </source>
</evidence>
<reference evidence="2" key="1">
    <citation type="journal article" date="2023" name="Nat. Commun.">
        <title>Diploid and tetraploid genomes of Acorus and the evolution of monocots.</title>
        <authorList>
            <person name="Ma L."/>
            <person name="Liu K.W."/>
            <person name="Li Z."/>
            <person name="Hsiao Y.Y."/>
            <person name="Qi Y."/>
            <person name="Fu T."/>
            <person name="Tang G.D."/>
            <person name="Zhang D."/>
            <person name="Sun W.H."/>
            <person name="Liu D.K."/>
            <person name="Li Y."/>
            <person name="Chen G.Z."/>
            <person name="Liu X.D."/>
            <person name="Liao X.Y."/>
            <person name="Jiang Y.T."/>
            <person name="Yu X."/>
            <person name="Hao Y."/>
            <person name="Huang J."/>
            <person name="Zhao X.W."/>
            <person name="Ke S."/>
            <person name="Chen Y.Y."/>
            <person name="Wu W.L."/>
            <person name="Hsu J.L."/>
            <person name="Lin Y.F."/>
            <person name="Huang M.D."/>
            <person name="Li C.Y."/>
            <person name="Huang L."/>
            <person name="Wang Z.W."/>
            <person name="Zhao X."/>
            <person name="Zhong W.Y."/>
            <person name="Peng D.H."/>
            <person name="Ahmad S."/>
            <person name="Lan S."/>
            <person name="Zhang J.S."/>
            <person name="Tsai W.C."/>
            <person name="Van de Peer Y."/>
            <person name="Liu Z.J."/>
        </authorList>
    </citation>
    <scope>NUCLEOTIDE SEQUENCE</scope>
    <source>
        <strain evidence="2">SCP</strain>
    </source>
</reference>
<organism evidence="2 3">
    <name type="scientific">Acorus gramineus</name>
    <name type="common">Dwarf sweet flag</name>
    <dbReference type="NCBI Taxonomy" id="55184"/>
    <lineage>
        <taxon>Eukaryota</taxon>
        <taxon>Viridiplantae</taxon>
        <taxon>Streptophyta</taxon>
        <taxon>Embryophyta</taxon>
        <taxon>Tracheophyta</taxon>
        <taxon>Spermatophyta</taxon>
        <taxon>Magnoliopsida</taxon>
        <taxon>Liliopsida</taxon>
        <taxon>Acoraceae</taxon>
        <taxon>Acorus</taxon>
    </lineage>
</organism>
<dbReference type="Pfam" id="PF13668">
    <property type="entry name" value="Ferritin_2"/>
    <property type="match status" value="1"/>
</dbReference>
<sequence>MAPRVLSSLSFILLISLSSNIIGSHSLSHPTCAPPPPVVPVPIFSTDVDLLQFALNLEHLEAEFFLYGALGHGLDAINPELAMGGPPPIGATKANLDPLTLRVIAEFGYQEVGHLRAIKTTVGGFPRPLLDLSKHNFAKLFDQAFEHPLKPPFDPYANSINYMLASYVIPYEGLVGYVGANPNINGYVTKRLLAGLLGVESGQDAYIRGWLLERAEERVLPYHHTVADFTIQISALRNGLAKCGIKDEGLLVPLELGAENRTCNNVLSADANSLSYSRTPAEILRTVYATGDEHKAGGFYPKGGNGRIAREFLEDY</sequence>
<dbReference type="EMBL" id="JAUJYN010000001">
    <property type="protein sequence ID" value="KAK1280646.1"/>
    <property type="molecule type" value="Genomic_DNA"/>
</dbReference>
<dbReference type="Proteomes" id="UP001179952">
    <property type="component" value="Unassembled WGS sequence"/>
</dbReference>
<dbReference type="PANTHER" id="PTHR31694">
    <property type="entry name" value="DESICCATION-LIKE PROTEIN"/>
    <property type="match status" value="1"/>
</dbReference>
<feature type="chain" id="PRO_5043956313" description="Desiccation-related protein PCC13-62" evidence="1">
    <location>
        <begin position="27"/>
        <end position="316"/>
    </location>
</feature>
<dbReference type="PANTHER" id="PTHR31694:SF26">
    <property type="entry name" value="OS05G0151100 PROTEIN"/>
    <property type="match status" value="1"/>
</dbReference>
<dbReference type="InterPro" id="IPR052965">
    <property type="entry name" value="Pigment-catalase-like"/>
</dbReference>
<comment type="caution">
    <text evidence="2">The sequence shown here is derived from an EMBL/GenBank/DDBJ whole genome shotgun (WGS) entry which is preliminary data.</text>
</comment>
<evidence type="ECO:0008006" key="4">
    <source>
        <dbReference type="Google" id="ProtNLM"/>
    </source>
</evidence>
<accession>A0AAV9BVC4</accession>
<keyword evidence="1" id="KW-0732">Signal</keyword>
<proteinExistence type="predicted"/>
<keyword evidence="3" id="KW-1185">Reference proteome</keyword>
<gene>
    <name evidence="2" type="ORF">QJS04_geneDACA011609</name>
</gene>
<reference evidence="2" key="2">
    <citation type="submission" date="2023-06" db="EMBL/GenBank/DDBJ databases">
        <authorList>
            <person name="Ma L."/>
            <person name="Liu K.-W."/>
            <person name="Li Z."/>
            <person name="Hsiao Y.-Y."/>
            <person name="Qi Y."/>
            <person name="Fu T."/>
            <person name="Tang G."/>
            <person name="Zhang D."/>
            <person name="Sun W.-H."/>
            <person name="Liu D.-K."/>
            <person name="Li Y."/>
            <person name="Chen G.-Z."/>
            <person name="Liu X.-D."/>
            <person name="Liao X.-Y."/>
            <person name="Jiang Y.-T."/>
            <person name="Yu X."/>
            <person name="Hao Y."/>
            <person name="Huang J."/>
            <person name="Zhao X.-W."/>
            <person name="Ke S."/>
            <person name="Chen Y.-Y."/>
            <person name="Wu W.-L."/>
            <person name="Hsu J.-L."/>
            <person name="Lin Y.-F."/>
            <person name="Huang M.-D."/>
            <person name="Li C.-Y."/>
            <person name="Huang L."/>
            <person name="Wang Z.-W."/>
            <person name="Zhao X."/>
            <person name="Zhong W.-Y."/>
            <person name="Peng D.-H."/>
            <person name="Ahmad S."/>
            <person name="Lan S."/>
            <person name="Zhang J.-S."/>
            <person name="Tsai W.-C."/>
            <person name="Van De Peer Y."/>
            <person name="Liu Z.-J."/>
        </authorList>
    </citation>
    <scope>NUCLEOTIDE SEQUENCE</scope>
    <source>
        <strain evidence="2">SCP</strain>
        <tissue evidence="2">Leaves</tissue>
    </source>
</reference>
<dbReference type="AlphaFoldDB" id="A0AAV9BVC4"/>
<protein>
    <recommendedName>
        <fullName evidence="4">Desiccation-related protein PCC13-62</fullName>
    </recommendedName>
</protein>
<evidence type="ECO:0000313" key="3">
    <source>
        <dbReference type="Proteomes" id="UP001179952"/>
    </source>
</evidence>
<name>A0AAV9BVC4_ACOGR</name>
<feature type="signal peptide" evidence="1">
    <location>
        <begin position="1"/>
        <end position="26"/>
    </location>
</feature>